<dbReference type="PROSITE" id="PS50157">
    <property type="entry name" value="ZINC_FINGER_C2H2_2"/>
    <property type="match status" value="4"/>
</dbReference>
<comment type="subcellular location">
    <subcellularLocation>
        <location evidence="1">Nucleus</location>
    </subcellularLocation>
</comment>
<dbReference type="PANTHER" id="PTHR23226">
    <property type="entry name" value="ZINC FINGER AND SCAN DOMAIN-CONTAINING"/>
    <property type="match status" value="1"/>
</dbReference>
<feature type="domain" description="C2H2-type" evidence="11">
    <location>
        <begin position="86"/>
        <end position="113"/>
    </location>
</feature>
<keyword evidence="7" id="KW-0805">Transcription regulation</keyword>
<dbReference type="InterPro" id="IPR013087">
    <property type="entry name" value="Znf_C2H2_type"/>
</dbReference>
<dbReference type="GO" id="GO:0005634">
    <property type="term" value="C:nucleus"/>
    <property type="evidence" value="ECO:0007669"/>
    <property type="project" value="UniProtKB-SubCell"/>
</dbReference>
<evidence type="ECO:0000256" key="3">
    <source>
        <dbReference type="ARBA" id="ARBA00022723"/>
    </source>
</evidence>
<dbReference type="EMBL" id="GIFC01014667">
    <property type="protein sequence ID" value="MXU96750.1"/>
    <property type="molecule type" value="Transcribed_RNA"/>
</dbReference>
<dbReference type="GO" id="GO:0000981">
    <property type="term" value="F:DNA-binding transcription factor activity, RNA polymerase II-specific"/>
    <property type="evidence" value="ECO:0007669"/>
    <property type="project" value="TreeGrafter"/>
</dbReference>
<organism evidence="12">
    <name type="scientific">Ixodes ricinus</name>
    <name type="common">Common tick</name>
    <name type="synonym">Acarus ricinus</name>
    <dbReference type="NCBI Taxonomy" id="34613"/>
    <lineage>
        <taxon>Eukaryota</taxon>
        <taxon>Metazoa</taxon>
        <taxon>Ecdysozoa</taxon>
        <taxon>Arthropoda</taxon>
        <taxon>Chelicerata</taxon>
        <taxon>Arachnida</taxon>
        <taxon>Acari</taxon>
        <taxon>Parasitiformes</taxon>
        <taxon>Ixodida</taxon>
        <taxon>Ixodoidea</taxon>
        <taxon>Ixodidae</taxon>
        <taxon>Ixodinae</taxon>
        <taxon>Ixodes</taxon>
    </lineage>
</organism>
<comment type="similarity">
    <text evidence="2">Belongs to the krueppel C2H2-type zinc-finger protein family.</text>
</comment>
<keyword evidence="9" id="KW-0539">Nucleus</keyword>
<dbReference type="SMART" id="SM00355">
    <property type="entry name" value="ZnF_C2H2"/>
    <property type="match status" value="5"/>
</dbReference>
<dbReference type="PROSITE" id="PS00028">
    <property type="entry name" value="ZINC_FINGER_C2H2_1"/>
    <property type="match status" value="4"/>
</dbReference>
<feature type="domain" description="C2H2-type" evidence="11">
    <location>
        <begin position="142"/>
        <end position="169"/>
    </location>
</feature>
<accession>A0A6B0V3C9</accession>
<evidence type="ECO:0000256" key="7">
    <source>
        <dbReference type="ARBA" id="ARBA00023015"/>
    </source>
</evidence>
<dbReference type="Gene3D" id="3.30.160.60">
    <property type="entry name" value="Classic Zinc Finger"/>
    <property type="match status" value="5"/>
</dbReference>
<dbReference type="InterPro" id="IPR036236">
    <property type="entry name" value="Znf_C2H2_sf"/>
</dbReference>
<dbReference type="GO" id="GO:0000978">
    <property type="term" value="F:RNA polymerase II cis-regulatory region sequence-specific DNA binding"/>
    <property type="evidence" value="ECO:0007669"/>
    <property type="project" value="TreeGrafter"/>
</dbReference>
<evidence type="ECO:0000256" key="8">
    <source>
        <dbReference type="ARBA" id="ARBA00023163"/>
    </source>
</evidence>
<feature type="domain" description="C2H2-type" evidence="11">
    <location>
        <begin position="170"/>
        <end position="197"/>
    </location>
</feature>
<dbReference type="FunFam" id="3.30.160.60:FF:001442">
    <property type="entry name" value="zinc finger protein 696"/>
    <property type="match status" value="1"/>
</dbReference>
<keyword evidence="4" id="KW-0677">Repeat</keyword>
<evidence type="ECO:0000256" key="2">
    <source>
        <dbReference type="ARBA" id="ARBA00006991"/>
    </source>
</evidence>
<dbReference type="SUPFAM" id="SSF57667">
    <property type="entry name" value="beta-beta-alpha zinc fingers"/>
    <property type="match status" value="3"/>
</dbReference>
<evidence type="ECO:0000256" key="4">
    <source>
        <dbReference type="ARBA" id="ARBA00022737"/>
    </source>
</evidence>
<evidence type="ECO:0000313" key="12">
    <source>
        <dbReference type="EMBL" id="MXU96750.1"/>
    </source>
</evidence>
<dbReference type="AlphaFoldDB" id="A0A6B0V3C9"/>
<dbReference type="FunFam" id="3.30.160.60:FF:001498">
    <property type="entry name" value="Zinc finger protein 404"/>
    <property type="match status" value="1"/>
</dbReference>
<evidence type="ECO:0000256" key="10">
    <source>
        <dbReference type="PROSITE-ProRule" id="PRU00042"/>
    </source>
</evidence>
<dbReference type="PANTHER" id="PTHR23226:SF139">
    <property type="entry name" value="FI01106P-RELATED"/>
    <property type="match status" value="1"/>
</dbReference>
<dbReference type="FunFam" id="3.30.160.60:FF:000512">
    <property type="entry name" value="zinc finger protein 197 isoform X1"/>
    <property type="match status" value="1"/>
</dbReference>
<sequence>MEPILSSNRRDEAALLGMTSCPLKVTEDIWFGCCSCTYFTRDQHGIVSHLVAHGDGQVKCQPPSAFPASKFKVHSNAQKHRRVKLFECKLCPHVFTRNSSLIEHNRTHSGEKPYKCKLCSKAFAHRGSLNHHKKTHSGDKPYKCELCAKAFAISSSLICHKKTHTGEKPFKCSLCPQEFAHKNGLIHHKQTHTGVKPFKCELCPQEFTHSPQEFTHISSLKKFLFEKP</sequence>
<dbReference type="GO" id="GO:0008270">
    <property type="term" value="F:zinc ion binding"/>
    <property type="evidence" value="ECO:0007669"/>
    <property type="project" value="UniProtKB-KW"/>
</dbReference>
<evidence type="ECO:0000259" key="11">
    <source>
        <dbReference type="PROSITE" id="PS50157"/>
    </source>
</evidence>
<reference evidence="12" key="1">
    <citation type="submission" date="2019-12" db="EMBL/GenBank/DDBJ databases">
        <title>An insight into the sialome of adult female Ixodes ricinus ticks feeding for 6 days.</title>
        <authorList>
            <person name="Perner J."/>
            <person name="Ribeiro J.M.C."/>
        </authorList>
    </citation>
    <scope>NUCLEOTIDE SEQUENCE</scope>
    <source>
        <strain evidence="12">Semi-engorged</strain>
        <tissue evidence="12">Salivary glands</tissue>
    </source>
</reference>
<keyword evidence="5 10" id="KW-0863">Zinc-finger</keyword>
<keyword evidence="3" id="KW-0479">Metal-binding</keyword>
<protein>
    <submittedName>
        <fullName evidence="12">Putative regulation of transcription</fullName>
    </submittedName>
</protein>
<evidence type="ECO:0000256" key="6">
    <source>
        <dbReference type="ARBA" id="ARBA00022833"/>
    </source>
</evidence>
<keyword evidence="6" id="KW-0862">Zinc</keyword>
<evidence type="ECO:0000256" key="1">
    <source>
        <dbReference type="ARBA" id="ARBA00004123"/>
    </source>
</evidence>
<dbReference type="FunFam" id="3.30.160.60:FF:000621">
    <property type="entry name" value="FLT3-interacting zinc finger 1"/>
    <property type="match status" value="1"/>
</dbReference>
<dbReference type="Pfam" id="PF00096">
    <property type="entry name" value="zf-C2H2"/>
    <property type="match status" value="3"/>
</dbReference>
<keyword evidence="8" id="KW-0804">Transcription</keyword>
<name>A0A6B0V3C9_IXORI</name>
<evidence type="ECO:0000256" key="9">
    <source>
        <dbReference type="ARBA" id="ARBA00023242"/>
    </source>
</evidence>
<proteinExistence type="inferred from homology"/>
<feature type="domain" description="C2H2-type" evidence="11">
    <location>
        <begin position="114"/>
        <end position="141"/>
    </location>
</feature>
<evidence type="ECO:0000256" key="5">
    <source>
        <dbReference type="ARBA" id="ARBA00022771"/>
    </source>
</evidence>